<organism evidence="1 2">
    <name type="scientific">Arctium lappa</name>
    <name type="common">Greater burdock</name>
    <name type="synonym">Lappa major</name>
    <dbReference type="NCBI Taxonomy" id="4217"/>
    <lineage>
        <taxon>Eukaryota</taxon>
        <taxon>Viridiplantae</taxon>
        <taxon>Streptophyta</taxon>
        <taxon>Embryophyta</taxon>
        <taxon>Tracheophyta</taxon>
        <taxon>Spermatophyta</taxon>
        <taxon>Magnoliopsida</taxon>
        <taxon>eudicotyledons</taxon>
        <taxon>Gunneridae</taxon>
        <taxon>Pentapetalae</taxon>
        <taxon>asterids</taxon>
        <taxon>campanulids</taxon>
        <taxon>Asterales</taxon>
        <taxon>Asteraceae</taxon>
        <taxon>Carduoideae</taxon>
        <taxon>Cardueae</taxon>
        <taxon>Arctiinae</taxon>
        <taxon>Arctium</taxon>
    </lineage>
</organism>
<sequence>MLMSCQSCLQVNYYLHYIIALHLFILGFHLISHKPPSHIQNCWKAMGTYDFRFVSIDGMKSIEQWTMLCLSQ</sequence>
<dbReference type="Proteomes" id="UP001055879">
    <property type="component" value="Linkage Group LG06"/>
</dbReference>
<comment type="caution">
    <text evidence="1">The sequence shown here is derived from an EMBL/GenBank/DDBJ whole genome shotgun (WGS) entry which is preliminary data.</text>
</comment>
<evidence type="ECO:0000313" key="2">
    <source>
        <dbReference type="Proteomes" id="UP001055879"/>
    </source>
</evidence>
<gene>
    <name evidence="1" type="ORF">L6452_20486</name>
</gene>
<proteinExistence type="predicted"/>
<keyword evidence="2" id="KW-1185">Reference proteome</keyword>
<reference evidence="1 2" key="2">
    <citation type="journal article" date="2022" name="Mol. Ecol. Resour.">
        <title>The genomes of chicory, endive, great burdock and yacon provide insights into Asteraceae paleo-polyploidization history and plant inulin production.</title>
        <authorList>
            <person name="Fan W."/>
            <person name="Wang S."/>
            <person name="Wang H."/>
            <person name="Wang A."/>
            <person name="Jiang F."/>
            <person name="Liu H."/>
            <person name="Zhao H."/>
            <person name="Xu D."/>
            <person name="Zhang Y."/>
        </authorList>
    </citation>
    <scope>NUCLEOTIDE SEQUENCE [LARGE SCALE GENOMIC DNA]</scope>
    <source>
        <strain evidence="2">cv. Niubang</strain>
    </source>
</reference>
<reference evidence="2" key="1">
    <citation type="journal article" date="2022" name="Mol. Ecol. Resour.">
        <title>The genomes of chicory, endive, great burdock and yacon provide insights into Asteraceae palaeo-polyploidization history and plant inulin production.</title>
        <authorList>
            <person name="Fan W."/>
            <person name="Wang S."/>
            <person name="Wang H."/>
            <person name="Wang A."/>
            <person name="Jiang F."/>
            <person name="Liu H."/>
            <person name="Zhao H."/>
            <person name="Xu D."/>
            <person name="Zhang Y."/>
        </authorList>
    </citation>
    <scope>NUCLEOTIDE SEQUENCE [LARGE SCALE GENOMIC DNA]</scope>
    <source>
        <strain evidence="2">cv. Niubang</strain>
    </source>
</reference>
<name>A0ACB9BB23_ARCLA</name>
<evidence type="ECO:0000313" key="1">
    <source>
        <dbReference type="EMBL" id="KAI3719584.1"/>
    </source>
</evidence>
<protein>
    <submittedName>
        <fullName evidence="1">Uncharacterized protein</fullName>
    </submittedName>
</protein>
<dbReference type="EMBL" id="CM042052">
    <property type="protein sequence ID" value="KAI3719584.1"/>
    <property type="molecule type" value="Genomic_DNA"/>
</dbReference>
<accession>A0ACB9BB23</accession>